<evidence type="ECO:0000256" key="2">
    <source>
        <dbReference type="PROSITE-ProRule" id="PRU01161"/>
    </source>
</evidence>
<gene>
    <name evidence="4" type="ORF">DCMF_20695</name>
</gene>
<organism evidence="4 5">
    <name type="scientific">Formimonas warabiya</name>
    <dbReference type="NCBI Taxonomy" id="1761012"/>
    <lineage>
        <taxon>Bacteria</taxon>
        <taxon>Bacillati</taxon>
        <taxon>Bacillota</taxon>
        <taxon>Clostridia</taxon>
        <taxon>Eubacteriales</taxon>
        <taxon>Peptococcaceae</taxon>
        <taxon>Candidatus Formimonas</taxon>
    </lineage>
</organism>
<reference evidence="4 5" key="1">
    <citation type="submission" date="2016-10" db="EMBL/GenBank/DDBJ databases">
        <title>Complete Genome Sequence of Peptococcaceae strain DCMF.</title>
        <authorList>
            <person name="Edwards R.J."/>
            <person name="Holland S.I."/>
            <person name="Deshpande N.P."/>
            <person name="Wong Y.K."/>
            <person name="Ertan H."/>
            <person name="Manefield M."/>
            <person name="Russell T.L."/>
            <person name="Lee M.J."/>
        </authorList>
    </citation>
    <scope>NUCLEOTIDE SEQUENCE [LARGE SCALE GENOMIC DNA]</scope>
    <source>
        <strain evidence="4 5">DCMF</strain>
    </source>
</reference>
<accession>A0A3G1KWI4</accession>
<dbReference type="Pfam" id="PF01734">
    <property type="entry name" value="Patatin"/>
    <property type="match status" value="1"/>
</dbReference>
<dbReference type="GO" id="GO:0016787">
    <property type="term" value="F:hydrolase activity"/>
    <property type="evidence" value="ECO:0007669"/>
    <property type="project" value="UniProtKB-UniRule"/>
</dbReference>
<keyword evidence="2" id="KW-0442">Lipid degradation</keyword>
<dbReference type="OrthoDB" id="9770965at2"/>
<name>A0A3G1KWI4_FORW1</name>
<dbReference type="RefSeq" id="WP_148136185.1">
    <property type="nucleotide sequence ID" value="NZ_CP017634.1"/>
</dbReference>
<dbReference type="AlphaFoldDB" id="A0A3G1KWI4"/>
<dbReference type="CDD" id="cd07207">
    <property type="entry name" value="Pat_ExoU_VipD_like"/>
    <property type="match status" value="1"/>
</dbReference>
<dbReference type="EMBL" id="CP017634">
    <property type="protein sequence ID" value="ATW26858.1"/>
    <property type="molecule type" value="Genomic_DNA"/>
</dbReference>
<evidence type="ECO:0000259" key="3">
    <source>
        <dbReference type="PROSITE" id="PS51635"/>
    </source>
</evidence>
<keyword evidence="5" id="KW-1185">Reference proteome</keyword>
<dbReference type="PANTHER" id="PTHR46394:SF1">
    <property type="entry name" value="PNPLA DOMAIN-CONTAINING PROTEIN"/>
    <property type="match status" value="1"/>
</dbReference>
<feature type="active site" description="Nucleophile" evidence="2">
    <location>
        <position position="43"/>
    </location>
</feature>
<feature type="domain" description="PNPLA" evidence="3">
    <location>
        <begin position="8"/>
        <end position="232"/>
    </location>
</feature>
<evidence type="ECO:0000313" key="5">
    <source>
        <dbReference type="Proteomes" id="UP000323521"/>
    </source>
</evidence>
<dbReference type="SUPFAM" id="SSF52151">
    <property type="entry name" value="FabD/lysophospholipase-like"/>
    <property type="match status" value="1"/>
</dbReference>
<dbReference type="GO" id="GO:0016042">
    <property type="term" value="P:lipid catabolic process"/>
    <property type="evidence" value="ECO:0007669"/>
    <property type="project" value="UniProtKB-UniRule"/>
</dbReference>
<keyword evidence="2" id="KW-0378">Hydrolase</keyword>
<proteinExistence type="predicted"/>
<feature type="short sequence motif" description="GXSXG" evidence="2">
    <location>
        <begin position="41"/>
        <end position="45"/>
    </location>
</feature>
<feature type="short sequence motif" description="DGA/G" evidence="2">
    <location>
        <begin position="219"/>
        <end position="221"/>
    </location>
</feature>
<dbReference type="InterPro" id="IPR052580">
    <property type="entry name" value="Lipid_Hydrolase"/>
</dbReference>
<dbReference type="Proteomes" id="UP000323521">
    <property type="component" value="Chromosome"/>
</dbReference>
<dbReference type="KEGG" id="fwa:DCMF_20695"/>
<evidence type="ECO:0000313" key="4">
    <source>
        <dbReference type="EMBL" id="ATW26858.1"/>
    </source>
</evidence>
<feature type="active site" description="Proton acceptor" evidence="2">
    <location>
        <position position="219"/>
    </location>
</feature>
<dbReference type="InterPro" id="IPR002641">
    <property type="entry name" value="PNPLA_dom"/>
</dbReference>
<sequence length="338" mass="38804">MFYTIKNLVFEGGGVLGIAYLGVLDFLTQCGILQKVNRVAGASAGAITACITSFNLPFEELKEIADSLDYRKIPEKEEHPDLKNIPGPVKKEWEKVFGDLDCTYRLITDYGWYSSQYFYHWIQEQISYQFDKSKKLPPYTFADFKDPGIHKGNRPFLDLYVIGTDISSRMSKVFSYETTPNMEVAEAVRISMSIPLFFEAIKVTDYEINRHPLLNIFSDGGVTRNYPINLFDAINIQEQFLYGVNAQTLGARFRSEIKYTEITSFLGFITNLVLTFLQVQQDMYRNSPADAARSIEIYTNDISAVDFNISPNDQTYRFLYQQGYAAANNYFKSRNYLI</sequence>
<keyword evidence="1 2" id="KW-0443">Lipid metabolism</keyword>
<evidence type="ECO:0000256" key="1">
    <source>
        <dbReference type="ARBA" id="ARBA00023098"/>
    </source>
</evidence>
<dbReference type="PANTHER" id="PTHR46394">
    <property type="entry name" value="ANNEXIN"/>
    <property type="match status" value="1"/>
</dbReference>
<dbReference type="PROSITE" id="PS51635">
    <property type="entry name" value="PNPLA"/>
    <property type="match status" value="1"/>
</dbReference>
<dbReference type="InterPro" id="IPR016035">
    <property type="entry name" value="Acyl_Trfase/lysoPLipase"/>
</dbReference>
<dbReference type="Gene3D" id="3.40.1090.10">
    <property type="entry name" value="Cytosolic phospholipase A2 catalytic domain"/>
    <property type="match status" value="2"/>
</dbReference>
<feature type="short sequence motif" description="GXGXXG" evidence="2">
    <location>
        <begin position="12"/>
        <end position="17"/>
    </location>
</feature>
<protein>
    <submittedName>
        <fullName evidence="4">Patatin</fullName>
    </submittedName>
</protein>